<dbReference type="Proteomes" id="UP000595814">
    <property type="component" value="Chromosome"/>
</dbReference>
<reference evidence="1 2" key="1">
    <citation type="journal article" date="2022" name="Int. J. Syst. Evol. Microbiol.">
        <title>Miniphocaeibacter halophilus sp. nov., an ammonium-tolerant acetate-producing bacterium isolated from a biogas system.</title>
        <authorList>
            <person name="Schnurer A."/>
            <person name="Singh A."/>
            <person name="Bi S."/>
            <person name="Qiao W."/>
            <person name="Westerholm M."/>
        </authorList>
    </citation>
    <scope>NUCLEOTIDE SEQUENCE [LARGE SCALE GENOMIC DNA]</scope>
    <source>
        <strain evidence="1 2">AMB_01</strain>
    </source>
</reference>
<proteinExistence type="predicted"/>
<evidence type="ECO:0000313" key="2">
    <source>
        <dbReference type="Proteomes" id="UP000595814"/>
    </source>
</evidence>
<gene>
    <name evidence="1" type="ORF">JFY71_08660</name>
</gene>
<dbReference type="EMBL" id="CP066744">
    <property type="protein sequence ID" value="QQK07380.1"/>
    <property type="molecule type" value="Genomic_DNA"/>
</dbReference>
<accession>A0AC61MS16</accession>
<sequence length="205" mass="23572">MAKKYYYAVKKGKTPGIYFNWDDCKKQVIGFKGAIYKKFENIEDAKGFILEEKEVSPKEITENIISEDEAIAFVDGSYNVKSKECGFGAVLFTKKGKETFFQVVENKNYSEYRNVTGEVFGSLYVINKAIEYGLKKIFVHYDYTGISNWALGNWKTNNELTKYYKNQFDILKNEIEVVFVKVKAHSGDKYNEEADKLAKKAVGLL</sequence>
<name>A0AC61MS16_9FIRM</name>
<organism evidence="1 2">
    <name type="scientific">Miniphocaeibacter halophilus</name>
    <dbReference type="NCBI Taxonomy" id="2931922"/>
    <lineage>
        <taxon>Bacteria</taxon>
        <taxon>Bacillati</taxon>
        <taxon>Bacillota</taxon>
        <taxon>Tissierellia</taxon>
        <taxon>Tissierellales</taxon>
        <taxon>Peptoniphilaceae</taxon>
        <taxon>Miniphocaeibacter</taxon>
    </lineage>
</organism>
<evidence type="ECO:0000313" key="1">
    <source>
        <dbReference type="EMBL" id="QQK07380.1"/>
    </source>
</evidence>
<protein>
    <submittedName>
        <fullName evidence="1">Ribonuclease H family protein</fullName>
    </submittedName>
</protein>
<keyword evidence="2" id="KW-1185">Reference proteome</keyword>